<evidence type="ECO:0000256" key="1">
    <source>
        <dbReference type="ARBA" id="ARBA00022857"/>
    </source>
</evidence>
<proteinExistence type="predicted"/>
<dbReference type="CDD" id="cd07080">
    <property type="entry name" value="ALDH_Acyl-CoA-Red_LuxC"/>
    <property type="match status" value="1"/>
</dbReference>
<dbReference type="InterPro" id="IPR008670">
    <property type="entry name" value="CoA_reduct_LuxC"/>
</dbReference>
<dbReference type="InterPro" id="IPR016161">
    <property type="entry name" value="Ald_DH/histidinol_DH"/>
</dbReference>
<dbReference type="SUPFAM" id="SSF53720">
    <property type="entry name" value="ALDH-like"/>
    <property type="match status" value="1"/>
</dbReference>
<evidence type="ECO:0000313" key="3">
    <source>
        <dbReference type="Proteomes" id="UP000229095"/>
    </source>
</evidence>
<keyword evidence="3" id="KW-1185">Reference proteome</keyword>
<evidence type="ECO:0000313" key="2">
    <source>
        <dbReference type="EMBL" id="PJM72696.1"/>
    </source>
</evidence>
<dbReference type="GO" id="GO:0008218">
    <property type="term" value="P:bioluminescence"/>
    <property type="evidence" value="ECO:0007669"/>
    <property type="project" value="InterPro"/>
</dbReference>
<keyword evidence="1" id="KW-0521">NADP</keyword>
<protein>
    <submittedName>
        <fullName evidence="2">Acyl-CoA reductase</fullName>
    </submittedName>
</protein>
<dbReference type="Proteomes" id="UP000229095">
    <property type="component" value="Unassembled WGS sequence"/>
</dbReference>
<organism evidence="2 3">
    <name type="scientific">Bifidobacterium primatium</name>
    <dbReference type="NCBI Taxonomy" id="2045438"/>
    <lineage>
        <taxon>Bacteria</taxon>
        <taxon>Bacillati</taxon>
        <taxon>Actinomycetota</taxon>
        <taxon>Actinomycetes</taxon>
        <taxon>Bifidobacteriales</taxon>
        <taxon>Bifidobacteriaceae</taxon>
        <taxon>Bifidobacterium</taxon>
    </lineage>
</organism>
<name>A0A2M9H7C2_9BIFI</name>
<sequence length="512" mass="56294">MSGDGVSVGGNVVDNADIVDVFHAPAGFSFTAFDTREITTPDGPVSLRYPRLDADVIHALCDDVRKNRNDCLASMPVNDIIDVLAKAVELWTDPDYPLRRLAERLVPAITGYDADMTRIELKRYMRMFRRRELLRFVDDDLPCPQMLDEYRPNRSGGYTRLYGPDLSFHVFSSNVPGIPVWSMTMGLLVKSGIVGKSSFDEPLMPVLFAKSIREVDPELADAIAVVPWKGGTEPLENAAIGEANAVIVYGSSHTTELLRPKVAESKPFLSYGARIGFSLVGRESLRADCYESTIHHMAVDVATYDQQSCLAAQTVFVERGGVLAPHETAELLAHELESQQRKYPRSTPTQEESLAIRRMRSSVEMMSLFAGGSGTGMADDGSGPFVIASPHGTDWTVLYYPDAASLPTPASPLNRTITVVAVNDLADALPVMTPYRQWLQSCGVAVDSTRLFPLAQRVGELGIDRICPVGEMNRAKSGWHHDGGFNLLDLVRAVDVERGTDRFADSFDDDFE</sequence>
<dbReference type="AlphaFoldDB" id="A0A2M9H7C2"/>
<accession>A0A2M9H7C2</accession>
<dbReference type="GO" id="GO:0003995">
    <property type="term" value="F:acyl-CoA dehydrogenase activity"/>
    <property type="evidence" value="ECO:0007669"/>
    <property type="project" value="InterPro"/>
</dbReference>
<reference evidence="2 3" key="1">
    <citation type="submission" date="2017-10" db="EMBL/GenBank/DDBJ databases">
        <title>Draft genome sequences of strains TRE 1, TRE 9, TRE H and TRI 7, isolated from tamarins, belonging to four potential novel Bifidobacterium species.</title>
        <authorList>
            <person name="Mattarelli P."/>
            <person name="Modesto M."/>
            <person name="Puglisi E."/>
            <person name="Morelli L."/>
            <person name="Spezio C."/>
            <person name="Bonetti A."/>
            <person name="Sandri C."/>
        </authorList>
    </citation>
    <scope>NUCLEOTIDE SEQUENCE [LARGE SCALE GENOMIC DNA]</scope>
    <source>
        <strain evidence="3">TRE1</strain>
    </source>
</reference>
<dbReference type="EMBL" id="PEBI01000004">
    <property type="protein sequence ID" value="PJM72696.1"/>
    <property type="molecule type" value="Genomic_DNA"/>
</dbReference>
<dbReference type="Pfam" id="PF05893">
    <property type="entry name" value="LuxC"/>
    <property type="match status" value="1"/>
</dbReference>
<dbReference type="RefSeq" id="WP_100511482.1">
    <property type="nucleotide sequence ID" value="NZ_PEBI01000004.1"/>
</dbReference>
<dbReference type="PIRSF" id="PIRSF009414">
    <property type="entry name" value="LuxC"/>
    <property type="match status" value="1"/>
</dbReference>
<dbReference type="OrthoDB" id="580775at2"/>
<gene>
    <name evidence="2" type="ORF">CS006_09040</name>
</gene>
<comment type="caution">
    <text evidence="2">The sequence shown here is derived from an EMBL/GenBank/DDBJ whole genome shotgun (WGS) entry which is preliminary data.</text>
</comment>